<evidence type="ECO:0000256" key="7">
    <source>
        <dbReference type="SAM" id="Phobius"/>
    </source>
</evidence>
<reference evidence="11 12" key="1">
    <citation type="submission" date="2020-08" db="EMBL/GenBank/DDBJ databases">
        <title>Genomic Encyclopedia of Type Strains, Phase IV (KMG-V): Genome sequencing to study the core and pangenomes of soil and plant-associated prokaryotes.</title>
        <authorList>
            <person name="Whitman W."/>
        </authorList>
    </citation>
    <scope>NUCLEOTIDE SEQUENCE [LARGE SCALE GENOMIC DNA]</scope>
    <source>
        <strain evidence="11 12">M8UP14</strain>
    </source>
</reference>
<protein>
    <recommendedName>
        <fullName evidence="2">histidine kinase</fullName>
        <ecNumber evidence="2">2.7.13.3</ecNumber>
    </recommendedName>
</protein>
<gene>
    <name evidence="11" type="ORF">HDF16_004294</name>
</gene>
<dbReference type="InterPro" id="IPR000700">
    <property type="entry name" value="PAS-assoc_C"/>
</dbReference>
<feature type="transmembrane region" description="Helical" evidence="7">
    <location>
        <begin position="34"/>
        <end position="51"/>
    </location>
</feature>
<dbReference type="RefSeq" id="WP_184221193.1">
    <property type="nucleotide sequence ID" value="NZ_JACHIP010000006.1"/>
</dbReference>
<dbReference type="Proteomes" id="UP000540989">
    <property type="component" value="Unassembled WGS sequence"/>
</dbReference>
<dbReference type="GO" id="GO:0006355">
    <property type="term" value="P:regulation of DNA-templated transcription"/>
    <property type="evidence" value="ECO:0007669"/>
    <property type="project" value="InterPro"/>
</dbReference>
<keyword evidence="5" id="KW-0418">Kinase</keyword>
<keyword evidence="12" id="KW-1185">Reference proteome</keyword>
<organism evidence="11 12">
    <name type="scientific">Granulicella aggregans</name>
    <dbReference type="NCBI Taxonomy" id="474949"/>
    <lineage>
        <taxon>Bacteria</taxon>
        <taxon>Pseudomonadati</taxon>
        <taxon>Acidobacteriota</taxon>
        <taxon>Terriglobia</taxon>
        <taxon>Terriglobales</taxon>
        <taxon>Acidobacteriaceae</taxon>
        <taxon>Granulicella</taxon>
    </lineage>
</organism>
<dbReference type="CDD" id="cd00082">
    <property type="entry name" value="HisKA"/>
    <property type="match status" value="1"/>
</dbReference>
<proteinExistence type="predicted"/>
<keyword evidence="7" id="KW-1133">Transmembrane helix</keyword>
<dbReference type="InterPro" id="IPR036890">
    <property type="entry name" value="HATPase_C_sf"/>
</dbReference>
<evidence type="ECO:0000259" key="9">
    <source>
        <dbReference type="PROSITE" id="PS50112"/>
    </source>
</evidence>
<dbReference type="PROSITE" id="PS50109">
    <property type="entry name" value="HIS_KIN"/>
    <property type="match status" value="1"/>
</dbReference>
<dbReference type="InterPro" id="IPR003594">
    <property type="entry name" value="HATPase_dom"/>
</dbReference>
<evidence type="ECO:0000313" key="11">
    <source>
        <dbReference type="EMBL" id="MBB5059568.1"/>
    </source>
</evidence>
<dbReference type="SMART" id="SM00388">
    <property type="entry name" value="HisKA"/>
    <property type="match status" value="1"/>
</dbReference>
<dbReference type="Pfam" id="PF13426">
    <property type="entry name" value="PAS_9"/>
    <property type="match status" value="1"/>
</dbReference>
<dbReference type="PANTHER" id="PTHR43304:SF1">
    <property type="entry name" value="PAC DOMAIN-CONTAINING PROTEIN"/>
    <property type="match status" value="1"/>
</dbReference>
<feature type="domain" description="Histidine kinase" evidence="8">
    <location>
        <begin position="393"/>
        <end position="605"/>
    </location>
</feature>
<dbReference type="PRINTS" id="PR00344">
    <property type="entry name" value="BCTRLSENSOR"/>
</dbReference>
<evidence type="ECO:0000256" key="2">
    <source>
        <dbReference type="ARBA" id="ARBA00012438"/>
    </source>
</evidence>
<feature type="transmembrane region" description="Helical" evidence="7">
    <location>
        <begin position="57"/>
        <end position="74"/>
    </location>
</feature>
<dbReference type="GO" id="GO:0000155">
    <property type="term" value="F:phosphorelay sensor kinase activity"/>
    <property type="evidence" value="ECO:0007669"/>
    <property type="project" value="InterPro"/>
</dbReference>
<feature type="domain" description="PAS" evidence="9">
    <location>
        <begin position="247"/>
        <end position="300"/>
    </location>
</feature>
<dbReference type="Gene3D" id="3.30.450.20">
    <property type="entry name" value="PAS domain"/>
    <property type="match status" value="2"/>
</dbReference>
<dbReference type="PROSITE" id="PS50113">
    <property type="entry name" value="PAC"/>
    <property type="match status" value="2"/>
</dbReference>
<dbReference type="InterPro" id="IPR035965">
    <property type="entry name" value="PAS-like_dom_sf"/>
</dbReference>
<dbReference type="InterPro" id="IPR052162">
    <property type="entry name" value="Sensor_kinase/Photoreceptor"/>
</dbReference>
<dbReference type="InterPro" id="IPR000014">
    <property type="entry name" value="PAS"/>
</dbReference>
<feature type="transmembrane region" description="Helical" evidence="7">
    <location>
        <begin position="12"/>
        <end position="27"/>
    </location>
</feature>
<accession>A0A7W8E4Z5</accession>
<dbReference type="Gene3D" id="3.30.565.10">
    <property type="entry name" value="Histidine kinase-like ATPase, C-terminal domain"/>
    <property type="match status" value="1"/>
</dbReference>
<dbReference type="Pfam" id="PF00512">
    <property type="entry name" value="HisKA"/>
    <property type="match status" value="1"/>
</dbReference>
<keyword evidence="7" id="KW-0812">Transmembrane</keyword>
<feature type="domain" description="PAC" evidence="10">
    <location>
        <begin position="325"/>
        <end position="375"/>
    </location>
</feature>
<feature type="region of interest" description="Disordered" evidence="6">
    <location>
        <begin position="313"/>
        <end position="335"/>
    </location>
</feature>
<dbReference type="Pfam" id="PF00989">
    <property type="entry name" value="PAS"/>
    <property type="match status" value="1"/>
</dbReference>
<dbReference type="SUPFAM" id="SSF47384">
    <property type="entry name" value="Homodimeric domain of signal transducing histidine kinase"/>
    <property type="match status" value="1"/>
</dbReference>
<keyword evidence="7" id="KW-0472">Membrane</keyword>
<dbReference type="NCBIfam" id="TIGR00229">
    <property type="entry name" value="sensory_box"/>
    <property type="match status" value="2"/>
</dbReference>
<evidence type="ECO:0000256" key="6">
    <source>
        <dbReference type="SAM" id="MobiDB-lite"/>
    </source>
</evidence>
<dbReference type="SMART" id="SM00387">
    <property type="entry name" value="HATPase_c"/>
    <property type="match status" value="1"/>
</dbReference>
<evidence type="ECO:0000256" key="3">
    <source>
        <dbReference type="ARBA" id="ARBA00022553"/>
    </source>
</evidence>
<dbReference type="InterPro" id="IPR001610">
    <property type="entry name" value="PAC"/>
</dbReference>
<comment type="catalytic activity">
    <reaction evidence="1">
        <text>ATP + protein L-histidine = ADP + protein N-phospho-L-histidine.</text>
        <dbReference type="EC" id="2.7.13.3"/>
    </reaction>
</comment>
<dbReference type="InterPro" id="IPR005467">
    <property type="entry name" value="His_kinase_dom"/>
</dbReference>
<keyword evidence="3" id="KW-0597">Phosphoprotein</keyword>
<dbReference type="PROSITE" id="PS50112">
    <property type="entry name" value="PAS"/>
    <property type="match status" value="2"/>
</dbReference>
<evidence type="ECO:0000259" key="10">
    <source>
        <dbReference type="PROSITE" id="PS50113"/>
    </source>
</evidence>
<dbReference type="SUPFAM" id="SSF55785">
    <property type="entry name" value="PYP-like sensor domain (PAS domain)"/>
    <property type="match status" value="2"/>
</dbReference>
<evidence type="ECO:0000313" key="12">
    <source>
        <dbReference type="Proteomes" id="UP000540989"/>
    </source>
</evidence>
<evidence type="ECO:0000256" key="1">
    <source>
        <dbReference type="ARBA" id="ARBA00000085"/>
    </source>
</evidence>
<evidence type="ECO:0000259" key="8">
    <source>
        <dbReference type="PROSITE" id="PS50109"/>
    </source>
</evidence>
<dbReference type="EC" id="2.7.13.3" evidence="2"/>
<dbReference type="AlphaFoldDB" id="A0A7W8E4Z5"/>
<feature type="domain" description="PAS" evidence="9">
    <location>
        <begin position="128"/>
        <end position="187"/>
    </location>
</feature>
<dbReference type="Gene3D" id="1.10.287.130">
    <property type="match status" value="1"/>
</dbReference>
<dbReference type="SMART" id="SM00091">
    <property type="entry name" value="PAS"/>
    <property type="match status" value="2"/>
</dbReference>
<dbReference type="EMBL" id="JACHIP010000006">
    <property type="protein sequence ID" value="MBB5059568.1"/>
    <property type="molecule type" value="Genomic_DNA"/>
</dbReference>
<dbReference type="CDD" id="cd00130">
    <property type="entry name" value="PAS"/>
    <property type="match status" value="2"/>
</dbReference>
<feature type="domain" description="PAC" evidence="10">
    <location>
        <begin position="201"/>
        <end position="253"/>
    </location>
</feature>
<evidence type="ECO:0000256" key="4">
    <source>
        <dbReference type="ARBA" id="ARBA00022679"/>
    </source>
</evidence>
<dbReference type="InterPro" id="IPR004358">
    <property type="entry name" value="Sig_transdc_His_kin-like_C"/>
</dbReference>
<keyword evidence="4" id="KW-0808">Transferase</keyword>
<dbReference type="Pfam" id="PF02518">
    <property type="entry name" value="HATPase_c"/>
    <property type="match status" value="1"/>
</dbReference>
<dbReference type="SUPFAM" id="SSF55874">
    <property type="entry name" value="ATPase domain of HSP90 chaperone/DNA topoisomerase II/histidine kinase"/>
    <property type="match status" value="1"/>
</dbReference>
<dbReference type="SMART" id="SM00086">
    <property type="entry name" value="PAC"/>
    <property type="match status" value="2"/>
</dbReference>
<sequence length="621" mass="68468">MPYQATTTGSKIAIWVPVLAAILVLIADARTPRGVVFCTAYIPLIYFGLQFSRARVVFLYAFVASVMTIAGACLKHPSAVTLWMLLTNRVVNIAVIWWTAEQLFQHRVIREALAQQELTAVRQEAAGNASLLATIVDSSDEAIISKSLDGTIKSWNRGAERVFGYREEEAIGRPISMLIPLELLKEEGQILDAMVHGKAIEHFETVRLHKNGSRIEVSITVSPVKDLQGRVVGASKNLREVGRRKGTEAMLAAVVNNAIDGLVTIDDHGNVETFNRSCEAMFRCSEAEIVGKNLSTLLPERYYSEHAGYFAEAGNQSDDPRSGAMGREVSGRRKDGSSFPVELSISGFQLAGARHYSGIIRDITEKKRAEEEAASYTRALLRSNQALDEFAYAASHDLKAPLRVIDNASKWLEEDLEEHLTGEIRENMQMLRGRVKRMDRLLNDLLAYSRIGRKADADFSEIVSGASLMNDVLAMITPPAGFEITVDPAFAGLSLCRMPLQQILMNLISNAIKHHDRKTGRIDVIVDPGEKMQTFEVRDDGPGIDPRFHARIFDMFQTLKPRDQVEGSGMGLAMVRKNVEVFGGTVAVESDGRGSTFRFTWPAQQPDIERAVAASPAGAHA</sequence>
<name>A0A7W8E4Z5_9BACT</name>
<dbReference type="InterPro" id="IPR036097">
    <property type="entry name" value="HisK_dim/P_sf"/>
</dbReference>
<feature type="transmembrane region" description="Helical" evidence="7">
    <location>
        <begin position="81"/>
        <end position="100"/>
    </location>
</feature>
<dbReference type="InterPro" id="IPR003661">
    <property type="entry name" value="HisK_dim/P_dom"/>
</dbReference>
<evidence type="ECO:0000256" key="5">
    <source>
        <dbReference type="ARBA" id="ARBA00022777"/>
    </source>
</evidence>
<comment type="caution">
    <text evidence="11">The sequence shown here is derived from an EMBL/GenBank/DDBJ whole genome shotgun (WGS) entry which is preliminary data.</text>
</comment>
<dbReference type="PANTHER" id="PTHR43304">
    <property type="entry name" value="PHYTOCHROME-LIKE PROTEIN CPH1"/>
    <property type="match status" value="1"/>
</dbReference>
<dbReference type="InterPro" id="IPR013767">
    <property type="entry name" value="PAS_fold"/>
</dbReference>